<accession>A0AAQ3L6A8</accession>
<organism evidence="1 2">
    <name type="scientific">Rubellicoccus peritrichatus</name>
    <dbReference type="NCBI Taxonomy" id="3080537"/>
    <lineage>
        <taxon>Bacteria</taxon>
        <taxon>Pseudomonadati</taxon>
        <taxon>Verrucomicrobiota</taxon>
        <taxon>Opitutia</taxon>
        <taxon>Puniceicoccales</taxon>
        <taxon>Cerasicoccaceae</taxon>
        <taxon>Rubellicoccus</taxon>
    </lineage>
</organism>
<sequence length="268" mass="30119">MANSTIDVDLVELGDHLILTVTGQLNIQQLFEENNHHGIQKSTESSFRLDSNELEIELNDKNRTDLLFYSGDFNVQLPAIEEADEDIVFDKTYHAGSCDYLHLSLRRSNSIDIEIHDDYATDGTEDIIFMAYSKDYDLDDFGYDLGDDNTATYSWTDTVRDGDLTINVTVRRIASADDFVALTASIGEAFEGDDSLTAVNAVLADAYPGDASGSSDQYQGQWLYGGAFAWWVYSHLHESWAYPAYDEAGNIAFLYLHESEKWVPNNKL</sequence>
<dbReference type="AlphaFoldDB" id="A0AAQ3L6A8"/>
<dbReference type="Proteomes" id="UP001304300">
    <property type="component" value="Chromosome"/>
</dbReference>
<gene>
    <name evidence="1" type="ORF">RZN69_14045</name>
</gene>
<keyword evidence="2" id="KW-1185">Reference proteome</keyword>
<proteinExistence type="predicted"/>
<evidence type="ECO:0000313" key="2">
    <source>
        <dbReference type="Proteomes" id="UP001304300"/>
    </source>
</evidence>
<evidence type="ECO:0000313" key="1">
    <source>
        <dbReference type="EMBL" id="WOO39741.1"/>
    </source>
</evidence>
<protein>
    <submittedName>
        <fullName evidence="1">Uncharacterized protein</fullName>
    </submittedName>
</protein>
<name>A0AAQ3L6A8_9BACT</name>
<dbReference type="RefSeq" id="WP_317831740.1">
    <property type="nucleotide sequence ID" value="NZ_CP136920.1"/>
</dbReference>
<reference evidence="1 2" key="1">
    <citation type="submission" date="2023-10" db="EMBL/GenBank/DDBJ databases">
        <title>Rubellicoccus peritrichatus gen. nov., sp. nov., isolated from an algae of coral reef tank.</title>
        <authorList>
            <person name="Luo J."/>
        </authorList>
    </citation>
    <scope>NUCLEOTIDE SEQUENCE [LARGE SCALE GENOMIC DNA]</scope>
    <source>
        <strain evidence="1 2">CR14</strain>
    </source>
</reference>
<dbReference type="EMBL" id="CP136920">
    <property type="protein sequence ID" value="WOO39741.1"/>
    <property type="molecule type" value="Genomic_DNA"/>
</dbReference>
<dbReference type="KEGG" id="puo:RZN69_14045"/>